<dbReference type="Proteomes" id="UP000626109">
    <property type="component" value="Unassembled WGS sequence"/>
</dbReference>
<sequence>MIVSVVVVVVYLWTGTAVQQASWLCLGLFFYIFTFFAVLMLMSMTVRDFCATSFFVLFFYCLVVVVGCCFLVVVIVFVCGLGQSCHQLLGFGVICCLFKVY</sequence>
<comment type="caution">
    <text evidence="2">The sequence shown here is derived from an EMBL/GenBank/DDBJ whole genome shotgun (WGS) entry which is preliminary data.</text>
</comment>
<name>A0A813LU22_POLGL</name>
<evidence type="ECO:0000256" key="1">
    <source>
        <dbReference type="SAM" id="Phobius"/>
    </source>
</evidence>
<gene>
    <name evidence="2" type="ORF">PGLA2088_LOCUS49766</name>
</gene>
<evidence type="ECO:0000313" key="2">
    <source>
        <dbReference type="EMBL" id="CAE8739788.1"/>
    </source>
</evidence>
<feature type="transmembrane region" description="Helical" evidence="1">
    <location>
        <begin position="54"/>
        <end position="78"/>
    </location>
</feature>
<keyword evidence="1" id="KW-1133">Transmembrane helix</keyword>
<accession>A0A813LU22</accession>
<dbReference type="AlphaFoldDB" id="A0A813LU22"/>
<keyword evidence="1" id="KW-0812">Transmembrane</keyword>
<evidence type="ECO:0000313" key="3">
    <source>
        <dbReference type="Proteomes" id="UP000626109"/>
    </source>
</evidence>
<proteinExistence type="predicted"/>
<protein>
    <submittedName>
        <fullName evidence="2">Uncharacterized protein</fullName>
    </submittedName>
</protein>
<organism evidence="2 3">
    <name type="scientific">Polarella glacialis</name>
    <name type="common">Dinoflagellate</name>
    <dbReference type="NCBI Taxonomy" id="89957"/>
    <lineage>
        <taxon>Eukaryota</taxon>
        <taxon>Sar</taxon>
        <taxon>Alveolata</taxon>
        <taxon>Dinophyceae</taxon>
        <taxon>Suessiales</taxon>
        <taxon>Suessiaceae</taxon>
        <taxon>Polarella</taxon>
    </lineage>
</organism>
<feature type="transmembrane region" description="Helical" evidence="1">
    <location>
        <begin position="20"/>
        <end position="42"/>
    </location>
</feature>
<keyword evidence="1" id="KW-0472">Membrane</keyword>
<reference evidence="2" key="1">
    <citation type="submission" date="2021-02" db="EMBL/GenBank/DDBJ databases">
        <authorList>
            <person name="Dougan E. K."/>
            <person name="Rhodes N."/>
            <person name="Thang M."/>
            <person name="Chan C."/>
        </authorList>
    </citation>
    <scope>NUCLEOTIDE SEQUENCE</scope>
</reference>
<dbReference type="EMBL" id="CAJNNW010037155">
    <property type="protein sequence ID" value="CAE8739788.1"/>
    <property type="molecule type" value="Genomic_DNA"/>
</dbReference>